<dbReference type="AlphaFoldDB" id="X1VVU2"/>
<dbReference type="EMBL" id="BARW01037042">
    <property type="protein sequence ID" value="GAJ22301.1"/>
    <property type="molecule type" value="Genomic_DNA"/>
</dbReference>
<evidence type="ECO:0000256" key="1">
    <source>
        <dbReference type="SAM" id="MobiDB-lite"/>
    </source>
</evidence>
<feature type="compositionally biased region" description="Basic and acidic residues" evidence="1">
    <location>
        <begin position="1"/>
        <end position="50"/>
    </location>
</feature>
<evidence type="ECO:0000313" key="2">
    <source>
        <dbReference type="EMBL" id="GAJ22301.1"/>
    </source>
</evidence>
<reference evidence="2" key="1">
    <citation type="journal article" date="2014" name="Front. Microbiol.">
        <title>High frequency of phylogenetically diverse reductive dehalogenase-homologous genes in deep subseafloor sedimentary metagenomes.</title>
        <authorList>
            <person name="Kawai M."/>
            <person name="Futagami T."/>
            <person name="Toyoda A."/>
            <person name="Takaki Y."/>
            <person name="Nishi S."/>
            <person name="Hori S."/>
            <person name="Arai W."/>
            <person name="Tsubouchi T."/>
            <person name="Morono Y."/>
            <person name="Uchiyama I."/>
            <person name="Ito T."/>
            <person name="Fujiyama A."/>
            <person name="Inagaki F."/>
            <person name="Takami H."/>
        </authorList>
    </citation>
    <scope>NUCLEOTIDE SEQUENCE</scope>
    <source>
        <strain evidence="2">Expedition CK06-06</strain>
    </source>
</reference>
<feature type="region of interest" description="Disordered" evidence="1">
    <location>
        <begin position="1"/>
        <end position="76"/>
    </location>
</feature>
<evidence type="ECO:0008006" key="3">
    <source>
        <dbReference type="Google" id="ProtNLM"/>
    </source>
</evidence>
<name>X1VVU2_9ZZZZ</name>
<organism evidence="2">
    <name type="scientific">marine sediment metagenome</name>
    <dbReference type="NCBI Taxonomy" id="412755"/>
    <lineage>
        <taxon>unclassified sequences</taxon>
        <taxon>metagenomes</taxon>
        <taxon>ecological metagenomes</taxon>
    </lineage>
</organism>
<feature type="non-terminal residue" evidence="2">
    <location>
        <position position="1"/>
    </location>
</feature>
<gene>
    <name evidence="2" type="ORF">S12H4_57311</name>
</gene>
<protein>
    <recommendedName>
        <fullName evidence="3">Collagen-like protein</fullName>
    </recommendedName>
</protein>
<comment type="caution">
    <text evidence="2">The sequence shown here is derived from an EMBL/GenBank/DDBJ whole genome shotgun (WGS) entry which is preliminary data.</text>
</comment>
<accession>X1VVU2</accession>
<sequence>GEHGETGEGIQGEKGETGESVQGEKGEPGESVQGEKGEPGESVQGEKGEPGEPGPEGPQGEKGNKGDQGKQGFPGKDFEFTIIEGKLAPGDPEFWIFDTGLDLQWCIISVHVVFYGSIEDLTISWLEPMWWIVSEEVLIYNDDLANSGDSYRIIIASEPD</sequence>
<proteinExistence type="predicted"/>